<dbReference type="Pfam" id="PF04138">
    <property type="entry name" value="GtrA_DPMS_TM"/>
    <property type="match status" value="1"/>
</dbReference>
<feature type="transmembrane region" description="Helical" evidence="6">
    <location>
        <begin position="101"/>
        <end position="120"/>
    </location>
</feature>
<gene>
    <name evidence="8" type="ORF">GCM10009126_08010</name>
</gene>
<sequence length="127" mass="13631">MNLARQGVSFLLVGLGLVTADWAVFVVLTAIGTPAAMANVLGRVTGALLGFWANGRYTFGAPGAARLGPHRFLRFLVVWLPLTLLSTVLVTVVAARLGMQMAWLAKPLVEAGLAVVSFLVSRHWVYR</sequence>
<keyword evidence="9" id="KW-1185">Reference proteome</keyword>
<proteinExistence type="inferred from homology"/>
<dbReference type="PANTHER" id="PTHR38459">
    <property type="entry name" value="PROPHAGE BACTOPRENOL-LINKED GLUCOSE TRANSLOCASE HOMOLOG"/>
    <property type="match status" value="1"/>
</dbReference>
<evidence type="ECO:0000313" key="9">
    <source>
        <dbReference type="Proteomes" id="UP001500657"/>
    </source>
</evidence>
<protein>
    <submittedName>
        <fullName evidence="8">GtrA family protein</fullName>
    </submittedName>
</protein>
<feature type="transmembrane region" description="Helical" evidence="6">
    <location>
        <begin position="30"/>
        <end position="52"/>
    </location>
</feature>
<reference evidence="8 9" key="1">
    <citation type="journal article" date="2019" name="Int. J. Syst. Evol. Microbiol.">
        <title>The Global Catalogue of Microorganisms (GCM) 10K type strain sequencing project: providing services to taxonomists for standard genome sequencing and annotation.</title>
        <authorList>
            <consortium name="The Broad Institute Genomics Platform"/>
            <consortium name="The Broad Institute Genome Sequencing Center for Infectious Disease"/>
            <person name="Wu L."/>
            <person name="Ma J."/>
        </authorList>
    </citation>
    <scope>NUCLEOTIDE SEQUENCE [LARGE SCALE GENOMIC DNA]</scope>
    <source>
        <strain evidence="8 9">JCM 16242</strain>
    </source>
</reference>
<dbReference type="Proteomes" id="UP001500657">
    <property type="component" value="Unassembled WGS sequence"/>
</dbReference>
<evidence type="ECO:0000256" key="3">
    <source>
        <dbReference type="ARBA" id="ARBA00022692"/>
    </source>
</evidence>
<dbReference type="EMBL" id="BAAAFO010000001">
    <property type="protein sequence ID" value="GAA0244732.1"/>
    <property type="molecule type" value="Genomic_DNA"/>
</dbReference>
<dbReference type="PANTHER" id="PTHR38459:SF1">
    <property type="entry name" value="PROPHAGE BACTOPRENOL-LINKED GLUCOSE TRANSLOCASE HOMOLOG"/>
    <property type="match status" value="1"/>
</dbReference>
<comment type="caution">
    <text evidence="8">The sequence shown here is derived from an EMBL/GenBank/DDBJ whole genome shotgun (WGS) entry which is preliminary data.</text>
</comment>
<feature type="domain" description="GtrA/DPMS transmembrane" evidence="7">
    <location>
        <begin position="10"/>
        <end position="125"/>
    </location>
</feature>
<accession>A0ABN0UB61</accession>
<evidence type="ECO:0000256" key="6">
    <source>
        <dbReference type="SAM" id="Phobius"/>
    </source>
</evidence>
<evidence type="ECO:0000256" key="5">
    <source>
        <dbReference type="ARBA" id="ARBA00023136"/>
    </source>
</evidence>
<evidence type="ECO:0000256" key="4">
    <source>
        <dbReference type="ARBA" id="ARBA00022989"/>
    </source>
</evidence>
<evidence type="ECO:0000313" key="8">
    <source>
        <dbReference type="EMBL" id="GAA0244732.1"/>
    </source>
</evidence>
<keyword evidence="3 6" id="KW-0812">Transmembrane</keyword>
<feature type="transmembrane region" description="Helical" evidence="6">
    <location>
        <begin position="72"/>
        <end position="95"/>
    </location>
</feature>
<keyword evidence="5 6" id="KW-0472">Membrane</keyword>
<evidence type="ECO:0000256" key="1">
    <source>
        <dbReference type="ARBA" id="ARBA00004141"/>
    </source>
</evidence>
<evidence type="ECO:0000256" key="2">
    <source>
        <dbReference type="ARBA" id="ARBA00009399"/>
    </source>
</evidence>
<comment type="similarity">
    <text evidence="2">Belongs to the GtrA family.</text>
</comment>
<name>A0ABN0UB61_9GAMM</name>
<dbReference type="InterPro" id="IPR051401">
    <property type="entry name" value="GtrA_CellWall_Glycosyl"/>
</dbReference>
<organism evidence="8 9">
    <name type="scientific">Rhodanobacter caeni</name>
    <dbReference type="NCBI Taxonomy" id="657654"/>
    <lineage>
        <taxon>Bacteria</taxon>
        <taxon>Pseudomonadati</taxon>
        <taxon>Pseudomonadota</taxon>
        <taxon>Gammaproteobacteria</taxon>
        <taxon>Lysobacterales</taxon>
        <taxon>Rhodanobacteraceae</taxon>
        <taxon>Rhodanobacter</taxon>
    </lineage>
</organism>
<comment type="subcellular location">
    <subcellularLocation>
        <location evidence="1">Membrane</location>
        <topology evidence="1">Multi-pass membrane protein</topology>
    </subcellularLocation>
</comment>
<dbReference type="RefSeq" id="WP_343880399.1">
    <property type="nucleotide sequence ID" value="NZ_BAAAFO010000001.1"/>
</dbReference>
<dbReference type="InterPro" id="IPR007267">
    <property type="entry name" value="GtrA_DPMS_TM"/>
</dbReference>
<evidence type="ECO:0000259" key="7">
    <source>
        <dbReference type="Pfam" id="PF04138"/>
    </source>
</evidence>
<keyword evidence="4 6" id="KW-1133">Transmembrane helix</keyword>